<dbReference type="AlphaFoldDB" id="A0AB40AWE0"/>
<dbReference type="CDD" id="cd01837">
    <property type="entry name" value="SGNH_plant_lipase_like"/>
    <property type="match status" value="1"/>
</dbReference>
<gene>
    <name evidence="6" type="primary">LOC120255564</name>
</gene>
<dbReference type="SUPFAM" id="SSF52266">
    <property type="entry name" value="SGNH hydrolase"/>
    <property type="match status" value="1"/>
</dbReference>
<reference evidence="6" key="1">
    <citation type="submission" date="2025-08" db="UniProtKB">
        <authorList>
            <consortium name="RefSeq"/>
        </authorList>
    </citation>
    <scope>IDENTIFICATION</scope>
</reference>
<accession>A0AB40AWE0</accession>
<dbReference type="Gene3D" id="3.40.50.1110">
    <property type="entry name" value="SGNH hydrolase"/>
    <property type="match status" value="1"/>
</dbReference>
<evidence type="ECO:0000256" key="3">
    <source>
        <dbReference type="ARBA" id="ARBA00022801"/>
    </source>
</evidence>
<evidence type="ECO:0000313" key="6">
    <source>
        <dbReference type="RefSeq" id="XP_039119306.1"/>
    </source>
</evidence>
<dbReference type="RefSeq" id="XP_039119306.1">
    <property type="nucleotide sequence ID" value="XM_039263372.1"/>
</dbReference>
<evidence type="ECO:0000256" key="1">
    <source>
        <dbReference type="ARBA" id="ARBA00008668"/>
    </source>
</evidence>
<evidence type="ECO:0000313" key="5">
    <source>
        <dbReference type="Proteomes" id="UP001515500"/>
    </source>
</evidence>
<comment type="similarity">
    <text evidence="1">Belongs to the 'GDSL' lipolytic enzyme family.</text>
</comment>
<dbReference type="Proteomes" id="UP001515500">
    <property type="component" value="Unplaced"/>
</dbReference>
<sequence>MLCINHNGIVIHSNHNYLSNSHQMSLLSSIASLHIFLLLLPSILCKPCDFPAIFALGDSNSDTGGFSAAFGPLSSPYGDTFFHMPSGRFSDGRLIIDFIAENLGLPYLSSYLDSLGANFSHGANFATSLSTIIPQNITLAQGGYSPFSLDIQAMQFSQFQSRSQFILRKGGVLKSLMPMKDYFSRALYIIDIGQNDLTALYFSNSSAEQYIHDAMKAFSKTIKSLYKNGGRYFWIHNTGPLGCLPYVLRQVPGYRKLDSVGCAVVFNELAKKFNRMLNETVAQLQKEFPVAAFTYVDIYSAKYLLISQATKFGFRKPLMACCGHGGGAYNYDSIARCGTSVNVHGNEVLIGKSCMDSSKRVSWDGAHYTEAANKWVFDQIVNGHFSYPSNSLNMACYNHNHKSF</sequence>
<dbReference type="GeneID" id="120255564"/>
<organism evidence="5 6">
    <name type="scientific">Dioscorea cayennensis subsp. rotundata</name>
    <name type="common">White Guinea yam</name>
    <name type="synonym">Dioscorea rotundata</name>
    <dbReference type="NCBI Taxonomy" id="55577"/>
    <lineage>
        <taxon>Eukaryota</taxon>
        <taxon>Viridiplantae</taxon>
        <taxon>Streptophyta</taxon>
        <taxon>Embryophyta</taxon>
        <taxon>Tracheophyta</taxon>
        <taxon>Spermatophyta</taxon>
        <taxon>Magnoliopsida</taxon>
        <taxon>Liliopsida</taxon>
        <taxon>Dioscoreales</taxon>
        <taxon>Dioscoreaceae</taxon>
        <taxon>Dioscorea</taxon>
    </lineage>
</organism>
<keyword evidence="5" id="KW-1185">Reference proteome</keyword>
<keyword evidence="3" id="KW-0378">Hydrolase</keyword>
<dbReference type="GO" id="GO:0016788">
    <property type="term" value="F:hydrolase activity, acting on ester bonds"/>
    <property type="evidence" value="ECO:0007669"/>
    <property type="project" value="InterPro"/>
</dbReference>
<name>A0AB40AWE0_DIOCR</name>
<protein>
    <submittedName>
        <fullName evidence="6">GDSL esterase/lipase At3g26430-like</fullName>
    </submittedName>
</protein>
<dbReference type="Pfam" id="PF00657">
    <property type="entry name" value="Lipase_GDSL"/>
    <property type="match status" value="1"/>
</dbReference>
<dbReference type="InterPro" id="IPR035669">
    <property type="entry name" value="SGNH_plant_lipase-like"/>
</dbReference>
<dbReference type="PANTHER" id="PTHR22835:SF117">
    <property type="entry name" value="GDSL-LIKE LIPASE_ACYLHYDROLASE"/>
    <property type="match status" value="1"/>
</dbReference>
<proteinExistence type="inferred from homology"/>
<dbReference type="InterPro" id="IPR036514">
    <property type="entry name" value="SGNH_hydro_sf"/>
</dbReference>
<evidence type="ECO:0000256" key="2">
    <source>
        <dbReference type="ARBA" id="ARBA00022729"/>
    </source>
</evidence>
<dbReference type="InterPro" id="IPR001087">
    <property type="entry name" value="GDSL"/>
</dbReference>
<keyword evidence="4" id="KW-0325">Glycoprotein</keyword>
<dbReference type="PANTHER" id="PTHR22835">
    <property type="entry name" value="ZINC FINGER FYVE DOMAIN CONTAINING PROTEIN"/>
    <property type="match status" value="1"/>
</dbReference>
<evidence type="ECO:0000256" key="4">
    <source>
        <dbReference type="ARBA" id="ARBA00023180"/>
    </source>
</evidence>
<keyword evidence="2" id="KW-0732">Signal</keyword>